<evidence type="ECO:0000256" key="8">
    <source>
        <dbReference type="ARBA" id="ARBA00023077"/>
    </source>
</evidence>
<keyword evidence="3 11" id="KW-1134">Transmembrane beta strand</keyword>
<dbReference type="GO" id="GO:0009279">
    <property type="term" value="C:cell outer membrane"/>
    <property type="evidence" value="ECO:0007669"/>
    <property type="project" value="UniProtKB-SubCell"/>
</dbReference>
<feature type="domain" description="TonB-dependent receptor plug" evidence="15">
    <location>
        <begin position="46"/>
        <end position="155"/>
    </location>
</feature>
<dbReference type="RefSeq" id="WP_160610723.1">
    <property type="nucleotide sequence ID" value="NZ_WTZA01000001.1"/>
</dbReference>
<evidence type="ECO:0000256" key="1">
    <source>
        <dbReference type="ARBA" id="ARBA00004571"/>
    </source>
</evidence>
<feature type="chain" id="PRO_5026038627" evidence="13">
    <location>
        <begin position="22"/>
        <end position="869"/>
    </location>
</feature>
<dbReference type="Proteomes" id="UP000439522">
    <property type="component" value="Unassembled WGS sequence"/>
</dbReference>
<gene>
    <name evidence="16" type="ORF">GRI40_07315</name>
</gene>
<keyword evidence="9 11" id="KW-0472">Membrane</keyword>
<evidence type="ECO:0000256" key="13">
    <source>
        <dbReference type="SAM" id="SignalP"/>
    </source>
</evidence>
<evidence type="ECO:0000256" key="9">
    <source>
        <dbReference type="ARBA" id="ARBA00023136"/>
    </source>
</evidence>
<reference evidence="16 17" key="1">
    <citation type="submission" date="2019-12" db="EMBL/GenBank/DDBJ databases">
        <title>Genomic-based taxomic classification of the family Erythrobacteraceae.</title>
        <authorList>
            <person name="Xu L."/>
        </authorList>
    </citation>
    <scope>NUCLEOTIDE SEQUENCE [LARGE SCALE GENOMIC DNA]</scope>
    <source>
        <strain evidence="16 17">100921-2</strain>
    </source>
</reference>
<dbReference type="InterPro" id="IPR000531">
    <property type="entry name" value="Beta-barrel_TonB"/>
</dbReference>
<comment type="subcellular location">
    <subcellularLocation>
        <location evidence="1 11">Cell outer membrane</location>
        <topology evidence="1 11">Multi-pass membrane protein</topology>
    </subcellularLocation>
</comment>
<keyword evidence="4" id="KW-0410">Iron transport</keyword>
<keyword evidence="17" id="KW-1185">Reference proteome</keyword>
<dbReference type="InterPro" id="IPR012910">
    <property type="entry name" value="Plug_dom"/>
</dbReference>
<evidence type="ECO:0000313" key="17">
    <source>
        <dbReference type="Proteomes" id="UP000439522"/>
    </source>
</evidence>
<dbReference type="SUPFAM" id="SSF56935">
    <property type="entry name" value="Porins"/>
    <property type="match status" value="1"/>
</dbReference>
<evidence type="ECO:0000256" key="12">
    <source>
        <dbReference type="RuleBase" id="RU003357"/>
    </source>
</evidence>
<sequence>MRGKAALFASACAIVPACAHAQDTTAGQANERDVIIVTATLRAADVQDIPIAVTAVQPAELERQGVMDIRTLSSISPSFNIQSSQTETQGTSIRIRGVGTTGNNTGLESSVGVFIDGVYQSRPGIALGDLLDLERLEILRGPQGTLFGRNTSAGALNITTRRPNLNEFEGFANASYGNLDYIGAQAGVSAPVIEGQLGLRLSGAYRKRDGIINSSISGAESGNRDRFILRGQALWEPTADLSVRLIGDYAESDENCCSAVIIRETELRNAGAFAAYGLPPNGGVIDFGPGSVQDRISSDDGFYNATKQWGVSGEVKLGLGAADLTYIGSYRRFKAQSGQDDFVGLDVYQVGPSSFSPDAPYSGGTNKVMTHELRLQGAAFNDRFDWLIGAYYSDEKIDEIQSMTLGPDYQAYASTQLFNALGNGFRPFGPNPLFALTRLAQATGVTVIPGVGPVPNFALPNVVGVNSSGSFAVNRFTQDAKSFSVFTHNVFDVTENISVTLGARYVDETKDGAFDQLSASSPACATIAGGFSNIITNLTGIVGLPAATAQALAGGALGLSCFPFATQANLPASTFLPLPREFDLRFKDNELTYTAQLAYNNNAGFLAYASFAHGFKSGGFNLDPAAAAGGLDPRFDSEKVDAYEIGIKTSLLNNRATANLAVFHMDMTDFQVLEFTGVQFQTFNVASAKSTGAELELAARFDPHMTINASVTYVDARYPGDCDEGITGGALATVRTLCGQPLTNAPKWSGVAGITYHGPSNASGWGLLANVNAAYSGKRRTSTTPSESAPPFALLPFDYQEDYFKVNARLGISTSDERFSFEVWGVNLSNEITRGITANTPLRGGAGQRSRIAFLEEPRTYGVTVRTKF</sequence>
<feature type="signal peptide" evidence="13">
    <location>
        <begin position="1"/>
        <end position="21"/>
    </location>
</feature>
<keyword evidence="5 11" id="KW-0812">Transmembrane</keyword>
<keyword evidence="10 11" id="KW-0998">Cell outer membrane</keyword>
<evidence type="ECO:0000256" key="3">
    <source>
        <dbReference type="ARBA" id="ARBA00022452"/>
    </source>
</evidence>
<evidence type="ECO:0000259" key="15">
    <source>
        <dbReference type="Pfam" id="PF07715"/>
    </source>
</evidence>
<evidence type="ECO:0000256" key="2">
    <source>
        <dbReference type="ARBA" id="ARBA00022448"/>
    </source>
</evidence>
<evidence type="ECO:0000259" key="14">
    <source>
        <dbReference type="Pfam" id="PF00593"/>
    </source>
</evidence>
<accession>A0A6I4TEE1</accession>
<evidence type="ECO:0000313" key="16">
    <source>
        <dbReference type="EMBL" id="MXO75027.1"/>
    </source>
</evidence>
<evidence type="ECO:0000256" key="11">
    <source>
        <dbReference type="PROSITE-ProRule" id="PRU01360"/>
    </source>
</evidence>
<dbReference type="PANTHER" id="PTHR32552">
    <property type="entry name" value="FERRICHROME IRON RECEPTOR-RELATED"/>
    <property type="match status" value="1"/>
</dbReference>
<keyword evidence="6" id="KW-0408">Iron</keyword>
<keyword evidence="2 11" id="KW-0813">Transport</keyword>
<keyword evidence="13" id="KW-0732">Signal</keyword>
<evidence type="ECO:0000256" key="7">
    <source>
        <dbReference type="ARBA" id="ARBA00023065"/>
    </source>
</evidence>
<dbReference type="PANTHER" id="PTHR32552:SF81">
    <property type="entry name" value="TONB-DEPENDENT OUTER MEMBRANE RECEPTOR"/>
    <property type="match status" value="1"/>
</dbReference>
<name>A0A6I4TEE1_9SPHN</name>
<dbReference type="AlphaFoldDB" id="A0A6I4TEE1"/>
<organism evidence="16 17">
    <name type="scientific">Tsuneonella aeria</name>
    <dbReference type="NCBI Taxonomy" id="1837929"/>
    <lineage>
        <taxon>Bacteria</taxon>
        <taxon>Pseudomonadati</taxon>
        <taxon>Pseudomonadota</taxon>
        <taxon>Alphaproteobacteria</taxon>
        <taxon>Sphingomonadales</taxon>
        <taxon>Erythrobacteraceae</taxon>
        <taxon>Tsuneonella</taxon>
    </lineage>
</organism>
<evidence type="ECO:0000256" key="4">
    <source>
        <dbReference type="ARBA" id="ARBA00022496"/>
    </source>
</evidence>
<proteinExistence type="inferred from homology"/>
<evidence type="ECO:0000256" key="5">
    <source>
        <dbReference type="ARBA" id="ARBA00022692"/>
    </source>
</evidence>
<dbReference type="EMBL" id="WTZA01000001">
    <property type="protein sequence ID" value="MXO75027.1"/>
    <property type="molecule type" value="Genomic_DNA"/>
</dbReference>
<dbReference type="OrthoDB" id="9760333at2"/>
<keyword evidence="16" id="KW-0675">Receptor</keyword>
<comment type="similarity">
    <text evidence="11 12">Belongs to the TonB-dependent receptor family.</text>
</comment>
<dbReference type="Gene3D" id="2.40.170.20">
    <property type="entry name" value="TonB-dependent receptor, beta-barrel domain"/>
    <property type="match status" value="2"/>
</dbReference>
<comment type="caution">
    <text evidence="16">The sequence shown here is derived from an EMBL/GenBank/DDBJ whole genome shotgun (WGS) entry which is preliminary data.</text>
</comment>
<dbReference type="InterPro" id="IPR039426">
    <property type="entry name" value="TonB-dep_rcpt-like"/>
</dbReference>
<dbReference type="GO" id="GO:0006826">
    <property type="term" value="P:iron ion transport"/>
    <property type="evidence" value="ECO:0007669"/>
    <property type="project" value="UniProtKB-KW"/>
</dbReference>
<dbReference type="Pfam" id="PF07715">
    <property type="entry name" value="Plug"/>
    <property type="match status" value="1"/>
</dbReference>
<feature type="domain" description="TonB-dependent receptor-like beta-barrel" evidence="14">
    <location>
        <begin position="325"/>
        <end position="828"/>
    </location>
</feature>
<dbReference type="PROSITE" id="PS52016">
    <property type="entry name" value="TONB_DEPENDENT_REC_3"/>
    <property type="match status" value="1"/>
</dbReference>
<evidence type="ECO:0000256" key="6">
    <source>
        <dbReference type="ARBA" id="ARBA00023004"/>
    </source>
</evidence>
<keyword evidence="7" id="KW-0406">Ion transport</keyword>
<dbReference type="Pfam" id="PF00593">
    <property type="entry name" value="TonB_dep_Rec_b-barrel"/>
    <property type="match status" value="1"/>
</dbReference>
<evidence type="ECO:0000256" key="10">
    <source>
        <dbReference type="ARBA" id="ARBA00023237"/>
    </source>
</evidence>
<keyword evidence="8 12" id="KW-0798">TonB box</keyword>
<protein>
    <submittedName>
        <fullName evidence="16">TonB-dependent receptor</fullName>
    </submittedName>
</protein>
<dbReference type="InterPro" id="IPR036942">
    <property type="entry name" value="Beta-barrel_TonB_sf"/>
</dbReference>